<proteinExistence type="predicted"/>
<evidence type="ECO:0000313" key="2">
    <source>
        <dbReference type="Proteomes" id="UP001140949"/>
    </source>
</evidence>
<reference evidence="1" key="1">
    <citation type="journal article" date="2023" name="GigaByte">
        <title>Genome assembly of the bearded iris, Iris pallida Lam.</title>
        <authorList>
            <person name="Bruccoleri R.E."/>
            <person name="Oakeley E.J."/>
            <person name="Faust A.M.E."/>
            <person name="Altorfer M."/>
            <person name="Dessus-Babus S."/>
            <person name="Burckhardt D."/>
            <person name="Oertli M."/>
            <person name="Naumann U."/>
            <person name="Petersen F."/>
            <person name="Wong J."/>
        </authorList>
    </citation>
    <scope>NUCLEOTIDE SEQUENCE</scope>
    <source>
        <strain evidence="1">GSM-AAB239-AS_SAM_17_03QT</strain>
    </source>
</reference>
<dbReference type="AlphaFoldDB" id="A0AAX6FVV6"/>
<organism evidence="1 2">
    <name type="scientific">Iris pallida</name>
    <name type="common">Sweet iris</name>
    <dbReference type="NCBI Taxonomy" id="29817"/>
    <lineage>
        <taxon>Eukaryota</taxon>
        <taxon>Viridiplantae</taxon>
        <taxon>Streptophyta</taxon>
        <taxon>Embryophyta</taxon>
        <taxon>Tracheophyta</taxon>
        <taxon>Spermatophyta</taxon>
        <taxon>Magnoliopsida</taxon>
        <taxon>Liliopsida</taxon>
        <taxon>Asparagales</taxon>
        <taxon>Iridaceae</taxon>
        <taxon>Iridoideae</taxon>
        <taxon>Irideae</taxon>
        <taxon>Iris</taxon>
    </lineage>
</organism>
<accession>A0AAX6FVV6</accession>
<dbReference type="EMBL" id="JANAVB010025598">
    <property type="protein sequence ID" value="KAJ6820417.1"/>
    <property type="molecule type" value="Genomic_DNA"/>
</dbReference>
<comment type="caution">
    <text evidence="1">The sequence shown here is derived from an EMBL/GenBank/DDBJ whole genome shotgun (WGS) entry which is preliminary data.</text>
</comment>
<name>A0AAX6FVV6_IRIPA</name>
<dbReference type="Proteomes" id="UP001140949">
    <property type="component" value="Unassembled WGS sequence"/>
</dbReference>
<protein>
    <submittedName>
        <fullName evidence="1">Cellulose synthase A catalytic subunit 5 [UDP-forming]-like isoform X1</fullName>
    </submittedName>
</protein>
<evidence type="ECO:0000313" key="1">
    <source>
        <dbReference type="EMBL" id="KAJ6820417.1"/>
    </source>
</evidence>
<keyword evidence="2" id="KW-1185">Reference proteome</keyword>
<gene>
    <name evidence="1" type="ORF">M6B38_396910</name>
</gene>
<reference evidence="1" key="2">
    <citation type="submission" date="2023-04" db="EMBL/GenBank/DDBJ databases">
        <authorList>
            <person name="Bruccoleri R.E."/>
            <person name="Oakeley E.J."/>
            <person name="Faust A.-M."/>
            <person name="Dessus-Babus S."/>
            <person name="Altorfer M."/>
            <person name="Burckhardt D."/>
            <person name="Oertli M."/>
            <person name="Naumann U."/>
            <person name="Petersen F."/>
            <person name="Wong J."/>
        </authorList>
    </citation>
    <scope>NUCLEOTIDE SEQUENCE</scope>
    <source>
        <strain evidence="1">GSM-AAB239-AS_SAM_17_03QT</strain>
        <tissue evidence="1">Leaf</tissue>
    </source>
</reference>
<sequence>MKAGNHYQGSYPFFPIKKPIQDNSSTSARDSWHLLPLQTSALGSRCLWIMADFSYM</sequence>